<dbReference type="GO" id="GO:0016772">
    <property type="term" value="F:transferase activity, transferring phosphorus-containing groups"/>
    <property type="evidence" value="ECO:0007669"/>
    <property type="project" value="InterPro"/>
</dbReference>
<dbReference type="EMBL" id="VSIY01000003">
    <property type="protein sequence ID" value="TYB83023.1"/>
    <property type="molecule type" value="Genomic_DNA"/>
</dbReference>
<evidence type="ECO:0000256" key="2">
    <source>
        <dbReference type="ARBA" id="ARBA00022679"/>
    </source>
</evidence>
<dbReference type="Proteomes" id="UP000322080">
    <property type="component" value="Unassembled WGS sequence"/>
</dbReference>
<dbReference type="InterPro" id="IPR047141">
    <property type="entry name" value="Stealth"/>
</dbReference>
<comment type="caution">
    <text evidence="6">The sequence shown here is derived from an EMBL/GenBank/DDBJ whole genome shotgun (WGS) entry which is preliminary data.</text>
</comment>
<accession>A0A5D0RNG3</accession>
<evidence type="ECO:0000256" key="1">
    <source>
        <dbReference type="ARBA" id="ARBA00007583"/>
    </source>
</evidence>
<dbReference type="GO" id="GO:0000271">
    <property type="term" value="P:polysaccharide biosynthetic process"/>
    <property type="evidence" value="ECO:0007669"/>
    <property type="project" value="UniProtKB-KW"/>
</dbReference>
<evidence type="ECO:0008006" key="8">
    <source>
        <dbReference type="Google" id="ProtNLM"/>
    </source>
</evidence>
<evidence type="ECO:0000313" key="7">
    <source>
        <dbReference type="Proteomes" id="UP000322080"/>
    </source>
</evidence>
<evidence type="ECO:0000256" key="3">
    <source>
        <dbReference type="ARBA" id="ARBA00023169"/>
    </source>
</evidence>
<comment type="similarity">
    <text evidence="1">Belongs to the stealth family.</text>
</comment>
<protein>
    <recommendedName>
        <fullName evidence="8">Capsular polysaccharide phosphotransferase SacB</fullName>
    </recommendedName>
</protein>
<reference evidence="6 7" key="1">
    <citation type="submission" date="2019-08" db="EMBL/GenBank/DDBJ databases">
        <title>Identification of a novel species of the genus Boseongicola.</title>
        <authorList>
            <person name="Zhang X.-Q."/>
        </authorList>
    </citation>
    <scope>NUCLEOTIDE SEQUENCE [LARGE SCALE GENOMIC DNA]</scope>
    <source>
        <strain evidence="6 7">HY14</strain>
    </source>
</reference>
<dbReference type="PANTHER" id="PTHR24045">
    <property type="match status" value="1"/>
</dbReference>
<evidence type="ECO:0000259" key="4">
    <source>
        <dbReference type="Pfam" id="PF11380"/>
    </source>
</evidence>
<dbReference type="InterPro" id="IPR021520">
    <property type="entry name" value="Stealth_CR2"/>
</dbReference>
<dbReference type="AlphaFoldDB" id="A0A5D0RNG3"/>
<proteinExistence type="inferred from homology"/>
<keyword evidence="3" id="KW-0270">Exopolysaccharide synthesis</keyword>
<evidence type="ECO:0000259" key="5">
    <source>
        <dbReference type="Pfam" id="PF17101"/>
    </source>
</evidence>
<dbReference type="Pfam" id="PF17101">
    <property type="entry name" value="Stealth_CR1"/>
    <property type="match status" value="1"/>
</dbReference>
<sequence>MQTVRDMQAPVIRALARTAEDIGAKIYLADYVMSPRPTVWFCGDKAQRIALLRQLFDLDIRVFTLIEGERTTLWPFSKLANHAIAYQKHAHNGVVVHGAASGVEIAFCAYNSQKDVWSSKHAGVESEASTTYLSSLRRVSFLGVDLPILGNADALVEQAANLRKIDLVYTWVDGKDPEWKARKQESEMQVGRQSTTADSNHATRYESHEELLFSVRSALRYFVDLGNIYVVTDRQIPHVLGDLLDNVTIVDHRDIFQDKDHLPTFNSHAIEANLHRIPGLRENYLYLNDDVLFGSAMSAANFFDEYGRSLQFHSNAVSLPHETSGEEELAVNLAGLNNRRLLQEKLGVFAFRSFSMPLTPPAGRSCFN</sequence>
<feature type="domain" description="Stealth protein CR2 conserved region 2" evidence="4">
    <location>
        <begin position="204"/>
        <end position="307"/>
    </location>
</feature>
<evidence type="ECO:0000313" key="6">
    <source>
        <dbReference type="EMBL" id="TYB83023.1"/>
    </source>
</evidence>
<dbReference type="Pfam" id="PF11380">
    <property type="entry name" value="Stealth_CR2"/>
    <property type="match status" value="1"/>
</dbReference>
<keyword evidence="2" id="KW-0808">Transferase</keyword>
<keyword evidence="7" id="KW-1185">Reference proteome</keyword>
<gene>
    <name evidence="6" type="ORF">FVF75_02235</name>
</gene>
<name>A0A5D0RNG3_9RHOB</name>
<dbReference type="PANTHER" id="PTHR24045:SF0">
    <property type="entry name" value="N-ACETYLGLUCOSAMINE-1-PHOSPHOTRANSFERASE SUBUNITS ALPHA_BETA"/>
    <property type="match status" value="1"/>
</dbReference>
<feature type="domain" description="Stealth protein CR1 conserved region 1" evidence="5">
    <location>
        <begin position="164"/>
        <end position="185"/>
    </location>
</feature>
<dbReference type="InterPro" id="IPR031358">
    <property type="entry name" value="Stealth_CR1"/>
</dbReference>
<organism evidence="6 7">
    <name type="scientific">Maritimibacter fusiformis</name>
    <dbReference type="NCBI Taxonomy" id="2603819"/>
    <lineage>
        <taxon>Bacteria</taxon>
        <taxon>Pseudomonadati</taxon>
        <taxon>Pseudomonadota</taxon>
        <taxon>Alphaproteobacteria</taxon>
        <taxon>Rhodobacterales</taxon>
        <taxon>Roseobacteraceae</taxon>
        <taxon>Maritimibacter</taxon>
    </lineage>
</organism>